<keyword evidence="5" id="KW-1185">Reference proteome</keyword>
<dbReference type="PANTHER" id="PTHR23416">
    <property type="entry name" value="SIALIC ACID SYNTHASE-RELATED"/>
    <property type="match status" value="1"/>
</dbReference>
<dbReference type="EC" id="2.3.1.18" evidence="4"/>
<dbReference type="PANTHER" id="PTHR23416:SF78">
    <property type="entry name" value="LIPOPOLYSACCHARIDE BIOSYNTHESIS O-ACETYL TRANSFERASE WBBJ-RELATED"/>
    <property type="match status" value="1"/>
</dbReference>
<protein>
    <submittedName>
        <fullName evidence="4">Galactoside O-acetyltransferase</fullName>
        <ecNumber evidence="4">2.3.1.18</ecNumber>
    </submittedName>
</protein>
<organism evidence="4 5">
    <name type="scientific">Actibacterium lipolyticum</name>
    <dbReference type="NCBI Taxonomy" id="1524263"/>
    <lineage>
        <taxon>Bacteria</taxon>
        <taxon>Pseudomonadati</taxon>
        <taxon>Pseudomonadota</taxon>
        <taxon>Alphaproteobacteria</taxon>
        <taxon>Rhodobacterales</taxon>
        <taxon>Roseobacteraceae</taxon>
        <taxon>Actibacterium</taxon>
    </lineage>
</organism>
<evidence type="ECO:0000256" key="2">
    <source>
        <dbReference type="ARBA" id="ARBA00022737"/>
    </source>
</evidence>
<dbReference type="Gene3D" id="2.160.10.10">
    <property type="entry name" value="Hexapeptide repeat proteins"/>
    <property type="match status" value="1"/>
</dbReference>
<gene>
    <name evidence="4" type="primary">lacA</name>
    <name evidence="4" type="ORF">COL8621_03127</name>
</gene>
<keyword evidence="2" id="KW-0677">Repeat</keyword>
<dbReference type="RefSeq" id="WP_093968175.1">
    <property type="nucleotide sequence ID" value="NZ_FXYE01000002.1"/>
</dbReference>
<name>A0A238KUJ4_9RHOB</name>
<keyword evidence="3 4" id="KW-0012">Acyltransferase</keyword>
<sequence length="190" mass="20410">MDDQKAHKKRLSKGQRLLRLIGGVLDPRAYLHALKLINYYNYSHVVPMRKLSPGPDAAISPNAVFSNAERIEIGRGLRLGARCHLWAGPAHGRIVIGDDVLFGPEVMVTAAGYRFNDGSPVTQQPMDEADVFIGNDVWLGTRAIVLPGAKIGDGSIIGAGALVRGEIPPYSIAVGVPARVVGQRTLESQP</sequence>
<accession>A0A238KUJ4</accession>
<dbReference type="InterPro" id="IPR051159">
    <property type="entry name" value="Hexapeptide_acetyltransf"/>
</dbReference>
<proteinExistence type="predicted"/>
<dbReference type="AlphaFoldDB" id="A0A238KUJ4"/>
<dbReference type="EMBL" id="FXYE01000002">
    <property type="protein sequence ID" value="SMX46469.1"/>
    <property type="molecule type" value="Genomic_DNA"/>
</dbReference>
<dbReference type="InterPro" id="IPR001451">
    <property type="entry name" value="Hexapep"/>
</dbReference>
<dbReference type="SUPFAM" id="SSF51161">
    <property type="entry name" value="Trimeric LpxA-like enzymes"/>
    <property type="match status" value="1"/>
</dbReference>
<dbReference type="PROSITE" id="PS00101">
    <property type="entry name" value="HEXAPEP_TRANSFERASES"/>
    <property type="match status" value="1"/>
</dbReference>
<dbReference type="GO" id="GO:0008870">
    <property type="term" value="F:galactoside O-acetyltransferase activity"/>
    <property type="evidence" value="ECO:0007669"/>
    <property type="project" value="UniProtKB-EC"/>
</dbReference>
<keyword evidence="1 4" id="KW-0808">Transferase</keyword>
<dbReference type="InterPro" id="IPR011004">
    <property type="entry name" value="Trimer_LpxA-like_sf"/>
</dbReference>
<reference evidence="5" key="1">
    <citation type="submission" date="2017-05" db="EMBL/GenBank/DDBJ databases">
        <authorList>
            <person name="Rodrigo-Torres L."/>
            <person name="Arahal R. D."/>
            <person name="Lucena T."/>
        </authorList>
    </citation>
    <scope>NUCLEOTIDE SEQUENCE [LARGE SCALE GENOMIC DNA]</scope>
    <source>
        <strain evidence="5">CECT 8621</strain>
    </source>
</reference>
<evidence type="ECO:0000256" key="3">
    <source>
        <dbReference type="ARBA" id="ARBA00023315"/>
    </source>
</evidence>
<dbReference type="Proteomes" id="UP000202922">
    <property type="component" value="Unassembled WGS sequence"/>
</dbReference>
<dbReference type="OrthoDB" id="9815592at2"/>
<evidence type="ECO:0000313" key="4">
    <source>
        <dbReference type="EMBL" id="SMX46469.1"/>
    </source>
</evidence>
<dbReference type="CDD" id="cd04647">
    <property type="entry name" value="LbH_MAT_like"/>
    <property type="match status" value="1"/>
</dbReference>
<evidence type="ECO:0000313" key="5">
    <source>
        <dbReference type="Proteomes" id="UP000202922"/>
    </source>
</evidence>
<evidence type="ECO:0000256" key="1">
    <source>
        <dbReference type="ARBA" id="ARBA00022679"/>
    </source>
</evidence>
<dbReference type="InterPro" id="IPR018357">
    <property type="entry name" value="Hexapep_transf_CS"/>
</dbReference>
<dbReference type="Pfam" id="PF00132">
    <property type="entry name" value="Hexapep"/>
    <property type="match status" value="1"/>
</dbReference>